<evidence type="ECO:0000313" key="3">
    <source>
        <dbReference type="Proteomes" id="UP000640274"/>
    </source>
</evidence>
<evidence type="ECO:0000313" key="2">
    <source>
        <dbReference type="EMBL" id="MBJ6363983.1"/>
    </source>
</evidence>
<dbReference type="AlphaFoldDB" id="A0A934MSJ0"/>
<evidence type="ECO:0000259" key="1">
    <source>
        <dbReference type="Pfam" id="PF10057"/>
    </source>
</evidence>
<name>A0A934MSJ0_9BACL</name>
<protein>
    <submittedName>
        <fullName evidence="2">DUF2294 family protein</fullName>
    </submittedName>
</protein>
<dbReference type="Proteomes" id="UP000640274">
    <property type="component" value="Unassembled WGS sequence"/>
</dbReference>
<reference evidence="2" key="1">
    <citation type="submission" date="2020-12" db="EMBL/GenBank/DDBJ databases">
        <authorList>
            <person name="Huq M.A."/>
        </authorList>
    </citation>
    <scope>NUCLEOTIDE SEQUENCE</scope>
    <source>
        <strain evidence="2">MAHUQ-46</strain>
    </source>
</reference>
<dbReference type="RefSeq" id="WP_199021590.1">
    <property type="nucleotide sequence ID" value="NZ_JAELUP010000113.1"/>
</dbReference>
<feature type="domain" description="Na+-translocating membrane potential-generating system MpsC" evidence="1">
    <location>
        <begin position="139"/>
        <end position="227"/>
    </location>
</feature>
<accession>A0A934MSJ0</accession>
<keyword evidence="3" id="KW-1185">Reference proteome</keyword>
<dbReference type="InterPro" id="IPR018745">
    <property type="entry name" value="MpsC"/>
</dbReference>
<comment type="caution">
    <text evidence="2">The sequence shown here is derived from an EMBL/GenBank/DDBJ whole genome shotgun (WGS) entry which is preliminary data.</text>
</comment>
<gene>
    <name evidence="2" type="ORF">JFN88_22460</name>
</gene>
<dbReference type="EMBL" id="JAELUP010000113">
    <property type="protein sequence ID" value="MBJ6363983.1"/>
    <property type="molecule type" value="Genomic_DNA"/>
</dbReference>
<proteinExistence type="predicted"/>
<dbReference type="Pfam" id="PF10057">
    <property type="entry name" value="MpsC"/>
    <property type="match status" value="2"/>
</dbReference>
<sequence>MSQQINQHQQLIASYTGKMLRDHFGKGPESVFVSIGSNVISIYLRNFVTPSERVLLEQNHETIIHQIREKLLQMIIPEISSYVEALTGIKLKEFYYDWNLHSKTMMLLGICEGSVMKGAPVDTDYPGKQQLEREMDTLSQQTQRIPDEIVSFEMNPRMLVIIRKGILVHLEKELIRLGQGELLKRAKRNLEKSFLHNNNILDSILNKRVQDSFVDWNFNLDKSVTLLITGNK</sequence>
<feature type="domain" description="Na+-translocating membrane potential-generating system MpsC" evidence="1">
    <location>
        <begin position="7"/>
        <end position="108"/>
    </location>
</feature>
<organism evidence="2 3">
    <name type="scientific">Paenibacillus roseus</name>
    <dbReference type="NCBI Taxonomy" id="2798579"/>
    <lineage>
        <taxon>Bacteria</taxon>
        <taxon>Bacillati</taxon>
        <taxon>Bacillota</taxon>
        <taxon>Bacilli</taxon>
        <taxon>Bacillales</taxon>
        <taxon>Paenibacillaceae</taxon>
        <taxon>Paenibacillus</taxon>
    </lineage>
</organism>